<dbReference type="EMBL" id="LCDG01000005">
    <property type="protein sequence ID" value="KKS47755.1"/>
    <property type="molecule type" value="Genomic_DNA"/>
</dbReference>
<accession>A0A0G0ZG82</accession>
<proteinExistence type="predicted"/>
<dbReference type="InterPro" id="IPR000056">
    <property type="entry name" value="Ribul_P_3_epim-like"/>
</dbReference>
<dbReference type="Pfam" id="PF00834">
    <property type="entry name" value="Ribul_P_3_epim"/>
    <property type="match status" value="1"/>
</dbReference>
<dbReference type="InterPro" id="IPR013785">
    <property type="entry name" value="Aldolase_TIM"/>
</dbReference>
<gene>
    <name evidence="3" type="ORF">UV12_C0005G0030</name>
</gene>
<dbReference type="Proteomes" id="UP000034704">
    <property type="component" value="Unassembled WGS sequence"/>
</dbReference>
<reference evidence="3 4" key="1">
    <citation type="journal article" date="2015" name="Nature">
        <title>rRNA introns, odd ribosomes, and small enigmatic genomes across a large radiation of phyla.</title>
        <authorList>
            <person name="Brown C.T."/>
            <person name="Hug L.A."/>
            <person name="Thomas B.C."/>
            <person name="Sharon I."/>
            <person name="Castelle C.J."/>
            <person name="Singh A."/>
            <person name="Wilkins M.J."/>
            <person name="Williams K.H."/>
            <person name="Banfield J.F."/>
        </authorList>
    </citation>
    <scope>NUCLEOTIDE SEQUENCE [LARGE SCALE GENOMIC DNA]</scope>
</reference>
<dbReference type="InterPro" id="IPR011060">
    <property type="entry name" value="RibuloseP-bd_barrel"/>
</dbReference>
<keyword evidence="1" id="KW-0479">Metal-binding</keyword>
<name>A0A0G0ZG82_9BACT</name>
<dbReference type="PANTHER" id="PTHR11749">
    <property type="entry name" value="RIBULOSE-5-PHOSPHATE-3-EPIMERASE"/>
    <property type="match status" value="1"/>
</dbReference>
<protein>
    <submittedName>
        <fullName evidence="3">Ribulose-phosphate 3-epimerase</fullName>
    </submittedName>
</protein>
<evidence type="ECO:0000256" key="1">
    <source>
        <dbReference type="ARBA" id="ARBA00022723"/>
    </source>
</evidence>
<dbReference type="GO" id="GO:0016857">
    <property type="term" value="F:racemase and epimerase activity, acting on carbohydrates and derivatives"/>
    <property type="evidence" value="ECO:0007669"/>
    <property type="project" value="InterPro"/>
</dbReference>
<organism evidence="3 4">
    <name type="scientific">Candidatus Nomurabacteria bacterium GW2011_GWC2_42_20</name>
    <dbReference type="NCBI Taxonomy" id="1618756"/>
    <lineage>
        <taxon>Bacteria</taxon>
        <taxon>Candidatus Nomuraibacteriota</taxon>
    </lineage>
</organism>
<keyword evidence="2" id="KW-0413">Isomerase</keyword>
<evidence type="ECO:0000313" key="3">
    <source>
        <dbReference type="EMBL" id="KKS47755.1"/>
    </source>
</evidence>
<dbReference type="AlphaFoldDB" id="A0A0G0ZG82"/>
<evidence type="ECO:0000256" key="2">
    <source>
        <dbReference type="ARBA" id="ARBA00023235"/>
    </source>
</evidence>
<dbReference type="Gene3D" id="3.20.20.70">
    <property type="entry name" value="Aldolase class I"/>
    <property type="match status" value="1"/>
</dbReference>
<dbReference type="SUPFAM" id="SSF51366">
    <property type="entry name" value="Ribulose-phoshate binding barrel"/>
    <property type="match status" value="1"/>
</dbReference>
<dbReference type="STRING" id="1618756.UV12_C0005G0030"/>
<sequence>MIEIIPAIMPQSYDDLDEKMSLFVGVVPLVQLDIMDGKFVPARTWPYPRDAHFDAIVAEEDGMPSWEDIDFEVDLMIENPVLVVPKWVSAGAQRIIVHVESMKNGMEDFEKIRASVPVGLIELGLAINTTTPLSVIEQYVDRVDFVQCMGIARIGFQGEAFDERVLEHVRALRSSNTDLPISIDGSVNFDTAQRLVEAGATRLVSGSAILEADNFVSAIAEMKNLVS</sequence>
<dbReference type="GO" id="GO:0046872">
    <property type="term" value="F:metal ion binding"/>
    <property type="evidence" value="ECO:0007669"/>
    <property type="project" value="UniProtKB-KW"/>
</dbReference>
<dbReference type="GO" id="GO:0005975">
    <property type="term" value="P:carbohydrate metabolic process"/>
    <property type="evidence" value="ECO:0007669"/>
    <property type="project" value="InterPro"/>
</dbReference>
<comment type="caution">
    <text evidence="3">The sequence shown here is derived from an EMBL/GenBank/DDBJ whole genome shotgun (WGS) entry which is preliminary data.</text>
</comment>
<evidence type="ECO:0000313" key="4">
    <source>
        <dbReference type="Proteomes" id="UP000034704"/>
    </source>
</evidence>